<comment type="caution">
    <text evidence="12">The sequence shown here is derived from an EMBL/GenBank/DDBJ whole genome shotgun (WGS) entry which is preliminary data.</text>
</comment>
<accession>A0AAQ4D917</accession>
<keyword evidence="5" id="KW-0378">Hydrolase</keyword>
<feature type="domain" description="Peptidase M13 N-terminal" evidence="11">
    <location>
        <begin position="387"/>
        <end position="749"/>
    </location>
</feature>
<keyword evidence="4" id="KW-0479">Metal-binding</keyword>
<keyword evidence="6" id="KW-0862">Zinc</keyword>
<keyword evidence="7" id="KW-0482">Metalloprotease</keyword>
<evidence type="ECO:0000256" key="7">
    <source>
        <dbReference type="ARBA" id="ARBA00023049"/>
    </source>
</evidence>
<evidence type="ECO:0000256" key="4">
    <source>
        <dbReference type="ARBA" id="ARBA00022723"/>
    </source>
</evidence>
<dbReference type="AlphaFoldDB" id="A0AAQ4D917"/>
<feature type="region of interest" description="Disordered" evidence="8">
    <location>
        <begin position="42"/>
        <end position="74"/>
    </location>
</feature>
<dbReference type="Pfam" id="PF05649">
    <property type="entry name" value="Peptidase_M13_N"/>
    <property type="match status" value="1"/>
</dbReference>
<feature type="region of interest" description="Disordered" evidence="8">
    <location>
        <begin position="174"/>
        <end position="201"/>
    </location>
</feature>
<evidence type="ECO:0000256" key="8">
    <source>
        <dbReference type="SAM" id="MobiDB-lite"/>
    </source>
</evidence>
<dbReference type="GO" id="GO:0016485">
    <property type="term" value="P:protein processing"/>
    <property type="evidence" value="ECO:0007669"/>
    <property type="project" value="TreeGrafter"/>
</dbReference>
<dbReference type="PANTHER" id="PTHR11733:SF241">
    <property type="entry name" value="GH26575P-RELATED"/>
    <property type="match status" value="1"/>
</dbReference>
<evidence type="ECO:0008006" key="14">
    <source>
        <dbReference type="Google" id="ProtNLM"/>
    </source>
</evidence>
<feature type="region of interest" description="Disordered" evidence="8">
    <location>
        <begin position="306"/>
        <end position="351"/>
    </location>
</feature>
<feature type="compositionally biased region" description="Polar residues" evidence="8">
    <location>
        <begin position="183"/>
        <end position="194"/>
    </location>
</feature>
<dbReference type="InterPro" id="IPR000718">
    <property type="entry name" value="Peptidase_M13"/>
</dbReference>
<evidence type="ECO:0000256" key="5">
    <source>
        <dbReference type="ARBA" id="ARBA00022801"/>
    </source>
</evidence>
<feature type="region of interest" description="Disordered" evidence="8">
    <location>
        <begin position="215"/>
        <end position="235"/>
    </location>
</feature>
<dbReference type="InterPro" id="IPR024079">
    <property type="entry name" value="MetalloPept_cat_dom_sf"/>
</dbReference>
<evidence type="ECO:0000259" key="10">
    <source>
        <dbReference type="Pfam" id="PF01431"/>
    </source>
</evidence>
<evidence type="ECO:0000256" key="6">
    <source>
        <dbReference type="ARBA" id="ARBA00022833"/>
    </source>
</evidence>
<dbReference type="GO" id="GO:0005886">
    <property type="term" value="C:plasma membrane"/>
    <property type="evidence" value="ECO:0007669"/>
    <property type="project" value="TreeGrafter"/>
</dbReference>
<evidence type="ECO:0000256" key="9">
    <source>
        <dbReference type="SAM" id="Phobius"/>
    </source>
</evidence>
<keyword evidence="3" id="KW-0645">Protease</keyword>
<name>A0AAQ4D917_AMBAM</name>
<comment type="cofactor">
    <cofactor evidence="1">
        <name>Zn(2+)</name>
        <dbReference type="ChEBI" id="CHEBI:29105"/>
    </cofactor>
</comment>
<dbReference type="InterPro" id="IPR008753">
    <property type="entry name" value="Peptidase_M13_N"/>
</dbReference>
<keyword evidence="13" id="KW-1185">Reference proteome</keyword>
<keyword evidence="9" id="KW-0812">Transmembrane</keyword>
<evidence type="ECO:0000256" key="1">
    <source>
        <dbReference type="ARBA" id="ARBA00001947"/>
    </source>
</evidence>
<feature type="compositionally biased region" description="Pro residues" evidence="8">
    <location>
        <begin position="216"/>
        <end position="231"/>
    </location>
</feature>
<comment type="similarity">
    <text evidence="2">Belongs to the peptidase M13 family.</text>
</comment>
<dbReference type="PROSITE" id="PS51885">
    <property type="entry name" value="NEPRILYSIN"/>
    <property type="match status" value="1"/>
</dbReference>
<dbReference type="GO" id="GO:0046872">
    <property type="term" value="F:metal ion binding"/>
    <property type="evidence" value="ECO:0007669"/>
    <property type="project" value="UniProtKB-KW"/>
</dbReference>
<dbReference type="SUPFAM" id="SSF55486">
    <property type="entry name" value="Metalloproteases ('zincins'), catalytic domain"/>
    <property type="match status" value="1"/>
</dbReference>
<protein>
    <recommendedName>
        <fullName evidence="14">M13 family peptidase</fullName>
    </recommendedName>
</protein>
<dbReference type="InterPro" id="IPR018497">
    <property type="entry name" value="Peptidase_M13_C"/>
</dbReference>
<feature type="domain" description="Peptidase M13 C-terminal" evidence="10">
    <location>
        <begin position="918"/>
        <end position="1014"/>
    </location>
</feature>
<dbReference type="PANTHER" id="PTHR11733">
    <property type="entry name" value="ZINC METALLOPROTEASE FAMILY M13 NEPRILYSIN-RELATED"/>
    <property type="match status" value="1"/>
</dbReference>
<proteinExistence type="inferred from homology"/>
<sequence length="1016" mass="111095">MGGGYPGGADMFFDFSWDAPEDGARRSGGSVKRAYQSVVTGAEEGQFSWSSDELRAGRAPSMSQEARASEADAEGMLEAEDELSAAAADASSMAPVAMETNMLRSMISEGDMDYRETNALDSTADVRQADEEAEEAGEYFAEGGEYGEIGEYGEVFQDGEAADVVPVVAAMAEEARPVEEGESPTSSGTDTKGSPTPVDEGVEVDKETGIIMMAAPPAPEPPPPPPPPPPVMEAASSPPIAELIDEKRLLADKEAEQTDKEMRDLELTTVELYPESRLVMLLALLLLIWILFLIITAAVRHDFRTTTTEGTASSDRTAETPPTATGESGSPICPTSGTVGTSVTPNGSATTTTTENPLIGIFICSTEYCKREGDYLNDLISQSSKKPCEDFYEHVCEGWKKSASGLRDNQPGAAVSTDTLLQKAMEDQLLYYIMNSTQADVMPARALYERCINRAEADAALLEAKELFRRWGSEWPRTGTGGTSTDVWLFAAKLLRFLGVPSLVGVEIGLEPRNLDETIIEVGPPKAIFFSKDVSEARVVALFTDAAQSAAQALNPQDANVPKSTANDVSTALTALAPLHLDDLGTSPLDFEVDSLSSLGKGVQVFLGAVFENIAVLDASKRIMMHRGRLARRDLDATVDKVEARAMLNYLGLLAIVALSPFLPESLASLRVLHSVHSIGRAQTPTNEQLCMRAASQAFPASVAKASEIVHKDVRRSVWLSQLETLFLDFVNNVTWMDNLTSLLVKYKLRHHRMARFFPAWPLEDCKPAEVSGKAKGLGAFLDAVSYRQLQELQQYGRKPFKPSTGSPLAVWARYRLCLQLLQIPVGLVNGSVPTNGTVFALHLSRFAVRLYAGLAQLLYEGTLYELEIPLYFTEDAERTLDQLIDCLLSDARSLFPSGLEADRVRNALLEQVLALQLGFMAFRQLLGLRRIWRHDFQLLTLPNVTSDQLFFIYYALDHCELSDAVYVSHQFEAQRLLPAAVRVNAALRQSERFAHTFSCEPGSKMAARERCRLFR</sequence>
<dbReference type="InterPro" id="IPR042089">
    <property type="entry name" value="Peptidase_M13_dom_2"/>
</dbReference>
<gene>
    <name evidence="12" type="ORF">V5799_003411</name>
</gene>
<keyword evidence="9" id="KW-1133">Transmembrane helix</keyword>
<dbReference type="EMBL" id="JARKHS020033550">
    <property type="protein sequence ID" value="KAK8758957.1"/>
    <property type="molecule type" value="Genomic_DNA"/>
</dbReference>
<reference evidence="12 13" key="1">
    <citation type="journal article" date="2023" name="Arcadia Sci">
        <title>De novo assembly of a long-read Amblyomma americanum tick genome.</title>
        <authorList>
            <person name="Chou S."/>
            <person name="Poskanzer K.E."/>
            <person name="Rollins M."/>
            <person name="Thuy-Boun P.S."/>
        </authorList>
    </citation>
    <scope>NUCLEOTIDE SEQUENCE [LARGE SCALE GENOMIC DNA]</scope>
    <source>
        <strain evidence="12">F_SG_1</strain>
        <tissue evidence="12">Salivary glands</tissue>
    </source>
</reference>
<evidence type="ECO:0000313" key="13">
    <source>
        <dbReference type="Proteomes" id="UP001321473"/>
    </source>
</evidence>
<keyword evidence="9" id="KW-0472">Membrane</keyword>
<dbReference type="Proteomes" id="UP001321473">
    <property type="component" value="Unassembled WGS sequence"/>
</dbReference>
<evidence type="ECO:0000256" key="2">
    <source>
        <dbReference type="ARBA" id="ARBA00007357"/>
    </source>
</evidence>
<dbReference type="Pfam" id="PF01431">
    <property type="entry name" value="Peptidase_M13"/>
    <property type="match status" value="1"/>
</dbReference>
<evidence type="ECO:0000256" key="3">
    <source>
        <dbReference type="ARBA" id="ARBA00022670"/>
    </source>
</evidence>
<evidence type="ECO:0000259" key="11">
    <source>
        <dbReference type="Pfam" id="PF05649"/>
    </source>
</evidence>
<organism evidence="12 13">
    <name type="scientific">Amblyomma americanum</name>
    <name type="common">Lone star tick</name>
    <dbReference type="NCBI Taxonomy" id="6943"/>
    <lineage>
        <taxon>Eukaryota</taxon>
        <taxon>Metazoa</taxon>
        <taxon>Ecdysozoa</taxon>
        <taxon>Arthropoda</taxon>
        <taxon>Chelicerata</taxon>
        <taxon>Arachnida</taxon>
        <taxon>Acari</taxon>
        <taxon>Parasitiformes</taxon>
        <taxon>Ixodida</taxon>
        <taxon>Ixodoidea</taxon>
        <taxon>Ixodidae</taxon>
        <taxon>Amblyomminae</taxon>
        <taxon>Amblyomma</taxon>
    </lineage>
</organism>
<evidence type="ECO:0000313" key="12">
    <source>
        <dbReference type="EMBL" id="KAK8758957.1"/>
    </source>
</evidence>
<feature type="transmembrane region" description="Helical" evidence="9">
    <location>
        <begin position="278"/>
        <end position="299"/>
    </location>
</feature>
<dbReference type="Gene3D" id="1.10.1380.10">
    <property type="entry name" value="Neutral endopeptidase , domain2"/>
    <property type="match status" value="1"/>
</dbReference>
<dbReference type="Gene3D" id="3.40.390.10">
    <property type="entry name" value="Collagenase (Catalytic Domain)"/>
    <property type="match status" value="2"/>
</dbReference>
<dbReference type="GO" id="GO:0004222">
    <property type="term" value="F:metalloendopeptidase activity"/>
    <property type="evidence" value="ECO:0007669"/>
    <property type="project" value="InterPro"/>
</dbReference>